<reference evidence="8 9" key="1">
    <citation type="submission" date="2016-09" db="EMBL/GenBank/DDBJ databases">
        <title>Chromobacterium muskegensis sp. nov., an insecticidal bacterium isolated from Sphagnum bogs.</title>
        <authorList>
            <person name="Sparks M.E."/>
            <person name="Blackburn M.B."/>
            <person name="Gundersen-Rindal D.E."/>
            <person name="Mitchell A."/>
            <person name="Farrar R."/>
            <person name="Kuhar D."/>
        </authorList>
    </citation>
    <scope>NUCLEOTIDE SEQUENCE [LARGE SCALE GENOMIC DNA]</scope>
    <source>
        <strain evidence="8 9">14B-1</strain>
    </source>
</reference>
<gene>
    <name evidence="8" type="ORF">BI344_13970</name>
</gene>
<feature type="transmembrane region" description="Helical" evidence="7">
    <location>
        <begin position="104"/>
        <end position="127"/>
    </location>
</feature>
<keyword evidence="6 7" id="KW-0472">Membrane</keyword>
<feature type="transmembrane region" description="Helical" evidence="7">
    <location>
        <begin position="14"/>
        <end position="36"/>
    </location>
</feature>
<comment type="caution">
    <text evidence="8">The sequence shown here is derived from an EMBL/GenBank/DDBJ whole genome shotgun (WGS) entry which is preliminary data.</text>
</comment>
<evidence type="ECO:0000256" key="5">
    <source>
        <dbReference type="ARBA" id="ARBA00022989"/>
    </source>
</evidence>
<evidence type="ECO:0000256" key="6">
    <source>
        <dbReference type="ARBA" id="ARBA00023136"/>
    </source>
</evidence>
<evidence type="ECO:0000256" key="4">
    <source>
        <dbReference type="ARBA" id="ARBA00022692"/>
    </source>
</evidence>
<proteinExistence type="inferred from homology"/>
<feature type="transmembrane region" description="Helical" evidence="7">
    <location>
        <begin position="48"/>
        <end position="73"/>
    </location>
</feature>
<feature type="transmembrane region" description="Helical" evidence="7">
    <location>
        <begin position="196"/>
        <end position="215"/>
    </location>
</feature>
<dbReference type="Proteomes" id="UP000180280">
    <property type="component" value="Unassembled WGS sequence"/>
</dbReference>
<keyword evidence="5 7" id="KW-1133">Transmembrane helix</keyword>
<evidence type="ECO:0000256" key="7">
    <source>
        <dbReference type="SAM" id="Phobius"/>
    </source>
</evidence>
<dbReference type="PANTHER" id="PTHR30250">
    <property type="entry name" value="PST FAMILY PREDICTED COLANIC ACID TRANSPORTER"/>
    <property type="match status" value="1"/>
</dbReference>
<evidence type="ECO:0008006" key="10">
    <source>
        <dbReference type="Google" id="ProtNLM"/>
    </source>
</evidence>
<evidence type="ECO:0000256" key="2">
    <source>
        <dbReference type="ARBA" id="ARBA00007430"/>
    </source>
</evidence>
<evidence type="ECO:0000313" key="8">
    <source>
        <dbReference type="EMBL" id="OHX20829.1"/>
    </source>
</evidence>
<dbReference type="InterPro" id="IPR050833">
    <property type="entry name" value="Poly_Biosynth_Transport"/>
</dbReference>
<sequence>MILALKKAFGLDRAILYVLLNRGWTLLAGFATLYLISITMSKAEQGYYYTFSSILALQIFFELGFSGIIAQFASHEMAKLHWRGGDLTGDPQARQRLLSLFKLAIKWYGVISLLTVFLLNTAGFYFFNSSARQSGVDWHLPWMLLTMGATLNLFLSPLLALFEGSGLVANISALRLMQSIVAYSSGWLLLLNGGKLYTAAAISIATAGVGFYWLIKNYGVFFKTLMQNLHHRDCSQISWRQEIWPMQWRIALSWLSGYFISQLFTPLAFRYQSTEAAGQLGMSLSVVTTMSTVASAWLTTKLPGFGVLIASRRPEELLSLFRKSSLQSIAVLLALHSLFFSLLLAMRHYQFTLTSRLLDPIDILWLLLAAQACHIVFLQAAYIRAHKIEPYLKHAILLATLISSSSYYLIQHYSIREMLAIYAIICGTVGVGYSSYIYTNFNNRKMAGQ</sequence>
<feature type="transmembrane region" description="Helical" evidence="7">
    <location>
        <begin position="250"/>
        <end position="269"/>
    </location>
</feature>
<evidence type="ECO:0000256" key="3">
    <source>
        <dbReference type="ARBA" id="ARBA00022475"/>
    </source>
</evidence>
<feature type="transmembrane region" description="Helical" evidence="7">
    <location>
        <begin position="363"/>
        <end position="383"/>
    </location>
</feature>
<keyword evidence="4 7" id="KW-0812">Transmembrane</keyword>
<keyword evidence="9" id="KW-1185">Reference proteome</keyword>
<dbReference type="EMBL" id="MKCT01000009">
    <property type="protein sequence ID" value="OHX20829.1"/>
    <property type="molecule type" value="Genomic_DNA"/>
</dbReference>
<feature type="transmembrane region" description="Helical" evidence="7">
    <location>
        <begin position="395"/>
        <end position="413"/>
    </location>
</feature>
<accession>A0ABX3CF14</accession>
<name>A0ABX3CF14_9NEIS</name>
<feature type="transmembrane region" description="Helical" evidence="7">
    <location>
        <begin position="139"/>
        <end position="161"/>
    </location>
</feature>
<dbReference type="RefSeq" id="WP_071112262.1">
    <property type="nucleotide sequence ID" value="NZ_MKCS01000001.1"/>
</dbReference>
<comment type="subcellular location">
    <subcellularLocation>
        <location evidence="1">Cell membrane</location>
        <topology evidence="1">Multi-pass membrane protein</topology>
    </subcellularLocation>
</comment>
<organism evidence="8 9">
    <name type="scientific">Chromobacterium sphagni</name>
    <dbReference type="NCBI Taxonomy" id="1903179"/>
    <lineage>
        <taxon>Bacteria</taxon>
        <taxon>Pseudomonadati</taxon>
        <taxon>Pseudomonadota</taxon>
        <taxon>Betaproteobacteria</taxon>
        <taxon>Neisseriales</taxon>
        <taxon>Chromobacteriaceae</taxon>
        <taxon>Chromobacterium</taxon>
    </lineage>
</organism>
<keyword evidence="3" id="KW-1003">Cell membrane</keyword>
<protein>
    <recommendedName>
        <fullName evidence="10">Polysaccharide biosynthesis protein</fullName>
    </recommendedName>
</protein>
<feature type="transmembrane region" description="Helical" evidence="7">
    <location>
        <begin position="419"/>
        <end position="439"/>
    </location>
</feature>
<evidence type="ECO:0000256" key="1">
    <source>
        <dbReference type="ARBA" id="ARBA00004651"/>
    </source>
</evidence>
<comment type="similarity">
    <text evidence="2">Belongs to the polysaccharide synthase family.</text>
</comment>
<dbReference type="PANTHER" id="PTHR30250:SF10">
    <property type="entry name" value="LIPOPOLYSACCHARIDE BIOSYNTHESIS PROTEIN WZXC"/>
    <property type="match status" value="1"/>
</dbReference>
<evidence type="ECO:0000313" key="9">
    <source>
        <dbReference type="Proteomes" id="UP000180280"/>
    </source>
</evidence>
<feature type="transmembrane region" description="Helical" evidence="7">
    <location>
        <begin position="329"/>
        <end position="351"/>
    </location>
</feature>
<feature type="transmembrane region" description="Helical" evidence="7">
    <location>
        <begin position="289"/>
        <end position="309"/>
    </location>
</feature>